<dbReference type="Gene3D" id="3.40.50.300">
    <property type="entry name" value="P-loop containing nucleotide triphosphate hydrolases"/>
    <property type="match status" value="1"/>
</dbReference>
<dbReference type="InterPro" id="IPR002624">
    <property type="entry name" value="DCK/DGK"/>
</dbReference>
<gene>
    <name evidence="5" type="ORF">L798_03050</name>
</gene>
<dbReference type="OMA" id="MLDMHRR"/>
<dbReference type="EMBL" id="KK852527">
    <property type="protein sequence ID" value="KDR22026.1"/>
    <property type="molecule type" value="Genomic_DNA"/>
</dbReference>
<dbReference type="Pfam" id="PF01712">
    <property type="entry name" value="dNK"/>
    <property type="match status" value="1"/>
</dbReference>
<evidence type="ECO:0000256" key="1">
    <source>
        <dbReference type="ARBA" id="ARBA00007420"/>
    </source>
</evidence>
<dbReference type="InterPro" id="IPR027417">
    <property type="entry name" value="P-loop_NTPase"/>
</dbReference>
<sequence>MILNWIFLHNFNMIRSTAHWLNKRVMAGAVSVKPFTVFVEGNIGSGKTTFLNHFARPDVDLLSEPVDMWRNVEGHNLLGLMYENPSRWGLTFQTYVQLTMLDLHTRTSTHPVKMMERSIYSARYCFVENLAREELMPAADYVVLDEWFKWITSHFHIGGDLIVYLRTCPEVVFERMKARAREEESCVPLEYLRKLHKLHEDWLLNQTKFCCPAPVMVLDANRDLSEMEEEFRKCEPIFSAALQKT</sequence>
<dbReference type="PANTHER" id="PTHR10513">
    <property type="entry name" value="DEOXYNUCLEOSIDE KINASE"/>
    <property type="match status" value="1"/>
</dbReference>
<keyword evidence="5" id="KW-0808">Transferase</keyword>
<dbReference type="PIRSF" id="PIRSF000705">
    <property type="entry name" value="DNK"/>
    <property type="match status" value="1"/>
</dbReference>
<dbReference type="GO" id="GO:0005524">
    <property type="term" value="F:ATP binding"/>
    <property type="evidence" value="ECO:0007669"/>
    <property type="project" value="UniProtKB-KW"/>
</dbReference>
<name>A0A067RDT0_ZOONE</name>
<feature type="active site" description="Proton acceptor" evidence="2">
    <location>
        <position position="116"/>
    </location>
</feature>
<feature type="domain" description="Deoxynucleoside kinase" evidence="4">
    <location>
        <begin position="38"/>
        <end position="232"/>
    </location>
</feature>
<dbReference type="AlphaFoldDB" id="A0A067RDT0"/>
<dbReference type="Proteomes" id="UP000027135">
    <property type="component" value="Unassembled WGS sequence"/>
</dbReference>
<dbReference type="PANTHER" id="PTHR10513:SF24">
    <property type="entry name" value="THYMIDINE KINASE 2, MITOCHONDRIAL"/>
    <property type="match status" value="1"/>
</dbReference>
<keyword evidence="3" id="KW-0067">ATP-binding</keyword>
<dbReference type="eggNOG" id="KOG4235">
    <property type="taxonomic scope" value="Eukaryota"/>
</dbReference>
<evidence type="ECO:0000313" key="6">
    <source>
        <dbReference type="Proteomes" id="UP000027135"/>
    </source>
</evidence>
<dbReference type="OrthoDB" id="567086at2759"/>
<dbReference type="GO" id="GO:0005739">
    <property type="term" value="C:mitochondrion"/>
    <property type="evidence" value="ECO:0007669"/>
    <property type="project" value="TreeGrafter"/>
</dbReference>
<feature type="binding site" evidence="3">
    <location>
        <begin position="175"/>
        <end position="179"/>
    </location>
    <ligand>
        <name>ATP</name>
        <dbReference type="ChEBI" id="CHEBI:30616"/>
    </ligand>
</feature>
<dbReference type="FunCoup" id="A0A067RDT0">
    <property type="interactions" value="896"/>
</dbReference>
<keyword evidence="5" id="KW-0418">Kinase</keyword>
<dbReference type="InterPro" id="IPR031314">
    <property type="entry name" value="DNK_dom"/>
</dbReference>
<proteinExistence type="inferred from homology"/>
<reference evidence="5 6" key="1">
    <citation type="journal article" date="2014" name="Nat. Commun.">
        <title>Molecular traces of alternative social organization in a termite genome.</title>
        <authorList>
            <person name="Terrapon N."/>
            <person name="Li C."/>
            <person name="Robertson H.M."/>
            <person name="Ji L."/>
            <person name="Meng X."/>
            <person name="Booth W."/>
            <person name="Chen Z."/>
            <person name="Childers C.P."/>
            <person name="Glastad K.M."/>
            <person name="Gokhale K."/>
            <person name="Gowin J."/>
            <person name="Gronenberg W."/>
            <person name="Hermansen R.A."/>
            <person name="Hu H."/>
            <person name="Hunt B.G."/>
            <person name="Huylmans A.K."/>
            <person name="Khalil S.M."/>
            <person name="Mitchell R.D."/>
            <person name="Munoz-Torres M.C."/>
            <person name="Mustard J.A."/>
            <person name="Pan H."/>
            <person name="Reese J.T."/>
            <person name="Scharf M.E."/>
            <person name="Sun F."/>
            <person name="Vogel H."/>
            <person name="Xiao J."/>
            <person name="Yang W."/>
            <person name="Yang Z."/>
            <person name="Yang Z."/>
            <person name="Zhou J."/>
            <person name="Zhu J."/>
            <person name="Brent C.S."/>
            <person name="Elsik C.G."/>
            <person name="Goodisman M.A."/>
            <person name="Liberles D.A."/>
            <person name="Roe R.M."/>
            <person name="Vargo E.L."/>
            <person name="Vilcinskas A."/>
            <person name="Wang J."/>
            <person name="Bornberg-Bauer E."/>
            <person name="Korb J."/>
            <person name="Zhang G."/>
            <person name="Liebig J."/>
        </authorList>
    </citation>
    <scope>NUCLEOTIDE SEQUENCE [LARGE SCALE GENOMIC DNA]</scope>
    <source>
        <tissue evidence="5">Whole organism</tissue>
    </source>
</reference>
<keyword evidence="3" id="KW-0547">Nucleotide-binding</keyword>
<organism evidence="5 6">
    <name type="scientific">Zootermopsis nevadensis</name>
    <name type="common">Dampwood termite</name>
    <dbReference type="NCBI Taxonomy" id="136037"/>
    <lineage>
        <taxon>Eukaryota</taxon>
        <taxon>Metazoa</taxon>
        <taxon>Ecdysozoa</taxon>
        <taxon>Arthropoda</taxon>
        <taxon>Hexapoda</taxon>
        <taxon>Insecta</taxon>
        <taxon>Pterygota</taxon>
        <taxon>Neoptera</taxon>
        <taxon>Polyneoptera</taxon>
        <taxon>Dictyoptera</taxon>
        <taxon>Blattodea</taxon>
        <taxon>Blattoidea</taxon>
        <taxon>Termitoidae</taxon>
        <taxon>Termopsidae</taxon>
        <taxon>Zootermopsis</taxon>
    </lineage>
</organism>
<comment type="similarity">
    <text evidence="1">Belongs to the DCK/DGK family.</text>
</comment>
<evidence type="ECO:0000259" key="4">
    <source>
        <dbReference type="Pfam" id="PF01712"/>
    </source>
</evidence>
<protein>
    <submittedName>
        <fullName evidence="5">Deoxynucleoside kinase</fullName>
    </submittedName>
</protein>
<dbReference type="InParanoid" id="A0A067RDT0"/>
<dbReference type="SUPFAM" id="SSF52540">
    <property type="entry name" value="P-loop containing nucleoside triphosphate hydrolases"/>
    <property type="match status" value="1"/>
</dbReference>
<dbReference type="CDD" id="cd01673">
    <property type="entry name" value="dNK"/>
    <property type="match status" value="1"/>
</dbReference>
<evidence type="ECO:0000256" key="2">
    <source>
        <dbReference type="PIRSR" id="PIRSR000705-1"/>
    </source>
</evidence>
<keyword evidence="6" id="KW-1185">Reference proteome</keyword>
<dbReference type="InterPro" id="IPR050566">
    <property type="entry name" value="Deoxyribonucleoside_kinase"/>
</dbReference>
<feature type="binding site" evidence="3">
    <location>
        <begin position="41"/>
        <end position="49"/>
    </location>
    <ligand>
        <name>ATP</name>
        <dbReference type="ChEBI" id="CHEBI:30616"/>
    </ligand>
</feature>
<dbReference type="GO" id="GO:0019136">
    <property type="term" value="F:deoxynucleoside kinase activity"/>
    <property type="evidence" value="ECO:0007669"/>
    <property type="project" value="InterPro"/>
</dbReference>
<evidence type="ECO:0000313" key="5">
    <source>
        <dbReference type="EMBL" id="KDR22026.1"/>
    </source>
</evidence>
<dbReference type="STRING" id="136037.A0A067RDT0"/>
<evidence type="ECO:0000256" key="3">
    <source>
        <dbReference type="PIRSR" id="PIRSR000705-3"/>
    </source>
</evidence>
<dbReference type="FunFam" id="3.40.50.300:FF:001571">
    <property type="entry name" value="Deoxynucleoside kinase"/>
    <property type="match status" value="1"/>
</dbReference>
<accession>A0A067RDT0</accession>